<evidence type="ECO:0000256" key="7">
    <source>
        <dbReference type="ARBA" id="ARBA00022982"/>
    </source>
</evidence>
<evidence type="ECO:0000256" key="11">
    <source>
        <dbReference type="ARBA" id="ARBA00024225"/>
    </source>
</evidence>
<dbReference type="WBParaSite" id="PTRK_0001785800.1">
    <property type="protein sequence ID" value="PTRK_0001785800.1"/>
    <property type="gene ID" value="PTRK_0001785800"/>
</dbReference>
<feature type="transmembrane region" description="Helical" evidence="12">
    <location>
        <begin position="211"/>
        <end position="231"/>
    </location>
</feature>
<keyword evidence="4" id="KW-0349">Heme</keyword>
<keyword evidence="5 12" id="KW-0812">Transmembrane</keyword>
<keyword evidence="6" id="KW-0479">Metal-binding</keyword>
<dbReference type="GO" id="GO:0016020">
    <property type="term" value="C:membrane"/>
    <property type="evidence" value="ECO:0007669"/>
    <property type="project" value="UniProtKB-SubCell"/>
</dbReference>
<evidence type="ECO:0000256" key="1">
    <source>
        <dbReference type="ARBA" id="ARBA00001970"/>
    </source>
</evidence>
<comment type="cofactor">
    <cofactor evidence="1">
        <name>heme b</name>
        <dbReference type="ChEBI" id="CHEBI:60344"/>
    </cofactor>
</comment>
<feature type="transmembrane region" description="Helical" evidence="12">
    <location>
        <begin position="179"/>
        <end position="199"/>
    </location>
</feature>
<organism evidence="15 16">
    <name type="scientific">Parastrongyloides trichosuri</name>
    <name type="common">Possum-specific nematode worm</name>
    <dbReference type="NCBI Taxonomy" id="131310"/>
    <lineage>
        <taxon>Eukaryota</taxon>
        <taxon>Metazoa</taxon>
        <taxon>Ecdysozoa</taxon>
        <taxon>Nematoda</taxon>
        <taxon>Chromadorea</taxon>
        <taxon>Rhabditida</taxon>
        <taxon>Tylenchina</taxon>
        <taxon>Panagrolaimomorpha</taxon>
        <taxon>Strongyloidoidea</taxon>
        <taxon>Strongyloididae</taxon>
        <taxon>Parastrongyloides</taxon>
    </lineage>
</organism>
<evidence type="ECO:0000256" key="6">
    <source>
        <dbReference type="ARBA" id="ARBA00022723"/>
    </source>
</evidence>
<evidence type="ECO:0000313" key="15">
    <source>
        <dbReference type="Proteomes" id="UP000038045"/>
    </source>
</evidence>
<protein>
    <recommendedName>
        <fullName evidence="11">ascorbate ferrireductase (transmembrane)</fullName>
        <ecNumber evidence="11">7.2.1.3</ecNumber>
    </recommendedName>
</protein>
<proteinExistence type="predicted"/>
<dbReference type="PANTHER" id="PTHR15422">
    <property type="entry name" value="OS05G0565100 PROTEIN"/>
    <property type="match status" value="1"/>
</dbReference>
<comment type="subcellular location">
    <subcellularLocation>
        <location evidence="2">Membrane</location>
        <topology evidence="2">Multi-pass membrane protein</topology>
    </subcellularLocation>
</comment>
<evidence type="ECO:0000256" key="9">
    <source>
        <dbReference type="ARBA" id="ARBA00023004"/>
    </source>
</evidence>
<dbReference type="GO" id="GO:0140575">
    <property type="term" value="F:transmembrane monodehydroascorbate reductase activity"/>
    <property type="evidence" value="ECO:0007669"/>
    <property type="project" value="InterPro"/>
</dbReference>
<dbReference type="GO" id="GO:0046872">
    <property type="term" value="F:metal ion binding"/>
    <property type="evidence" value="ECO:0007669"/>
    <property type="project" value="UniProtKB-KW"/>
</dbReference>
<evidence type="ECO:0000313" key="16">
    <source>
        <dbReference type="WBParaSite" id="PTRK_0001785800.1"/>
    </source>
</evidence>
<dbReference type="CDD" id="cd08760">
    <property type="entry name" value="Cyt_b561_FRRS1_like"/>
    <property type="match status" value="1"/>
</dbReference>
<dbReference type="SMART" id="SM00665">
    <property type="entry name" value="B561"/>
    <property type="match status" value="1"/>
</dbReference>
<dbReference type="AlphaFoldDB" id="A0A0N5A771"/>
<dbReference type="GO" id="GO:0140571">
    <property type="term" value="F:transmembrane ascorbate ferrireductase activity"/>
    <property type="evidence" value="ECO:0007669"/>
    <property type="project" value="UniProtKB-EC"/>
</dbReference>
<accession>A0A0N5A771</accession>
<feature type="transmembrane region" description="Helical" evidence="12">
    <location>
        <begin position="56"/>
        <end position="79"/>
    </location>
</feature>
<evidence type="ECO:0000256" key="5">
    <source>
        <dbReference type="ARBA" id="ARBA00022692"/>
    </source>
</evidence>
<evidence type="ECO:0000259" key="14">
    <source>
        <dbReference type="PROSITE" id="PS50939"/>
    </source>
</evidence>
<dbReference type="Proteomes" id="UP000038045">
    <property type="component" value="Unplaced"/>
</dbReference>
<evidence type="ECO:0000256" key="13">
    <source>
        <dbReference type="SAM" id="SignalP"/>
    </source>
</evidence>
<evidence type="ECO:0000256" key="10">
    <source>
        <dbReference type="ARBA" id="ARBA00023136"/>
    </source>
</evidence>
<feature type="chain" id="PRO_5005892795" description="ascorbate ferrireductase (transmembrane)" evidence="13">
    <location>
        <begin position="26"/>
        <end position="265"/>
    </location>
</feature>
<dbReference type="STRING" id="131310.A0A0N5A771"/>
<dbReference type="InterPro" id="IPR006593">
    <property type="entry name" value="Cyt_b561/ferric_Rdtase_TM"/>
</dbReference>
<evidence type="ECO:0000256" key="3">
    <source>
        <dbReference type="ARBA" id="ARBA00022448"/>
    </source>
</evidence>
<feature type="domain" description="Cytochrome b561" evidence="14">
    <location>
        <begin position="19"/>
        <end position="233"/>
    </location>
</feature>
<dbReference type="Pfam" id="PF03188">
    <property type="entry name" value="Cytochrom_B561"/>
    <property type="match status" value="1"/>
</dbReference>
<feature type="transmembrane region" description="Helical" evidence="12">
    <location>
        <begin position="140"/>
        <end position="158"/>
    </location>
</feature>
<dbReference type="PROSITE" id="PS50939">
    <property type="entry name" value="CYTOCHROME_B561"/>
    <property type="match status" value="1"/>
</dbReference>
<feature type="transmembrane region" description="Helical" evidence="12">
    <location>
        <begin position="100"/>
        <end position="120"/>
    </location>
</feature>
<sequence length="265" mass="30319">MTITINKIFITIVAILFVMLQISSALPENYTSKEIIKQPKEMYSLTPEKRDMLVRIHGSAFIIGWFGFILNGVFYMRYYKSFFETEKICGQKVWFQIHRIFNTLALLFTTLGIICILTAFNFEWTGPKINGKYNTSPGAIHSILGVFAYGLLVVQVLNSFLRCAPNDRNRKYFNWVHRILGMSSFLLATGTITIAAKFFVVHFTSAKNAQYMLYVFYGIILCCILVNEISLRLHFHKAMYTTLIIIFVVSIIVCSYICGLILASA</sequence>
<keyword evidence="15" id="KW-1185">Reference proteome</keyword>
<dbReference type="EC" id="7.2.1.3" evidence="11"/>
<evidence type="ECO:0000256" key="2">
    <source>
        <dbReference type="ARBA" id="ARBA00004141"/>
    </source>
</evidence>
<dbReference type="PANTHER" id="PTHR15422:SF24">
    <property type="entry name" value="DOMON RELATED DOMAIN-CONTAINING PROTEIN"/>
    <property type="match status" value="1"/>
</dbReference>
<keyword evidence="7" id="KW-0249">Electron transport</keyword>
<dbReference type="GO" id="GO:0020037">
    <property type="term" value="F:heme binding"/>
    <property type="evidence" value="ECO:0007669"/>
    <property type="project" value="TreeGrafter"/>
</dbReference>
<keyword evidence="8 12" id="KW-1133">Transmembrane helix</keyword>
<dbReference type="InterPro" id="IPR045150">
    <property type="entry name" value="CYB561D1/2"/>
</dbReference>
<keyword evidence="10 12" id="KW-0472">Membrane</keyword>
<name>A0A0N5A771_PARTI</name>
<keyword evidence="3" id="KW-0813">Transport</keyword>
<keyword evidence="13" id="KW-0732">Signal</keyword>
<feature type="transmembrane region" description="Helical" evidence="12">
    <location>
        <begin position="243"/>
        <end position="263"/>
    </location>
</feature>
<evidence type="ECO:0000256" key="12">
    <source>
        <dbReference type="SAM" id="Phobius"/>
    </source>
</evidence>
<feature type="signal peptide" evidence="13">
    <location>
        <begin position="1"/>
        <end position="25"/>
    </location>
</feature>
<evidence type="ECO:0000256" key="8">
    <source>
        <dbReference type="ARBA" id="ARBA00022989"/>
    </source>
</evidence>
<keyword evidence="9" id="KW-0408">Iron</keyword>
<evidence type="ECO:0000256" key="4">
    <source>
        <dbReference type="ARBA" id="ARBA00022617"/>
    </source>
</evidence>
<reference evidence="16" key="1">
    <citation type="submission" date="2017-02" db="UniProtKB">
        <authorList>
            <consortium name="WormBaseParasite"/>
        </authorList>
    </citation>
    <scope>IDENTIFICATION</scope>
</reference>
<dbReference type="Gene3D" id="1.20.120.1770">
    <property type="match status" value="1"/>
</dbReference>